<evidence type="ECO:0000313" key="1">
    <source>
        <dbReference type="EMBL" id="OSS42771.1"/>
    </source>
</evidence>
<organism evidence="2 3">
    <name type="scientific">Desulfurella amilsii</name>
    <dbReference type="NCBI Taxonomy" id="1562698"/>
    <lineage>
        <taxon>Bacteria</taxon>
        <taxon>Pseudomonadati</taxon>
        <taxon>Campylobacterota</taxon>
        <taxon>Desulfurellia</taxon>
        <taxon>Desulfurellales</taxon>
        <taxon>Desulfurellaceae</taxon>
        <taxon>Desulfurella</taxon>
    </lineage>
</organism>
<sequence>MEKALFFIKDAPVKQYLKAIFENKFEIDESFSIKQLLDGNLILNYQAIVIGESFGILTKTKLCELILDFAKANNHKILIILIKSTREKIKINSKDVFIINIPHIHETLLEILNKKHLKEKKQTKIKLYEFFRSVKDNQKITISASDKQLECLSAGNKFVILKNDFSDFLEIFLNPNINISCQDFNTNDFAMRISQENYTQITIKHFIRNSLQNILDENHLYKLLPKNKTKIFLKANLFTLKELLPSDSQININWLHRQAQLTIDDILNMHNSVKTLRDIVIMYFANAIDLTDNQDKSNKFDLNISSSLIQKMASKIQNM</sequence>
<dbReference type="STRING" id="1562698.DESAMIL20_327"/>
<proteinExistence type="predicted"/>
<dbReference type="EMBL" id="MDSU01000007">
    <property type="protein sequence ID" value="OSS42771.1"/>
    <property type="molecule type" value="Genomic_DNA"/>
</dbReference>
<accession>A0A1X4XZ93</accession>
<dbReference type="AlphaFoldDB" id="A0A1X4XZ93"/>
<dbReference type="RefSeq" id="WP_143340219.1">
    <property type="nucleotide sequence ID" value="NZ_MDSU01000003.1"/>
</dbReference>
<protein>
    <submittedName>
        <fullName evidence="2">Uncharacterized protein</fullName>
    </submittedName>
</protein>
<dbReference type="OrthoDB" id="8481541at2"/>
<comment type="caution">
    <text evidence="2">The sequence shown here is derived from an EMBL/GenBank/DDBJ whole genome shotgun (WGS) entry which is preliminary data.</text>
</comment>
<keyword evidence="3" id="KW-1185">Reference proteome</keyword>
<gene>
    <name evidence="2" type="ORF">DESAMIL20_327</name>
    <name evidence="1" type="ORF">DESAMIL20_400</name>
</gene>
<dbReference type="EMBL" id="MDSU01000003">
    <property type="protein sequence ID" value="OSS42846.1"/>
    <property type="molecule type" value="Genomic_DNA"/>
</dbReference>
<name>A0A1X4XZ93_9BACT</name>
<evidence type="ECO:0000313" key="3">
    <source>
        <dbReference type="Proteomes" id="UP000194141"/>
    </source>
</evidence>
<reference evidence="2 3" key="1">
    <citation type="journal article" date="2017" name="Front. Microbiol.">
        <title>Genome Sequence of Desulfurella amilsii Strain TR1 and Comparative Genomics of Desulfurellaceae Family.</title>
        <authorList>
            <person name="Florentino A.P."/>
            <person name="Stams A.J."/>
            <person name="Sanchez-Andrea I."/>
        </authorList>
    </citation>
    <scope>NUCLEOTIDE SEQUENCE [LARGE SCALE GENOMIC DNA]</scope>
    <source>
        <strain evidence="2 3">TR1</strain>
    </source>
</reference>
<evidence type="ECO:0000313" key="2">
    <source>
        <dbReference type="EMBL" id="OSS42846.1"/>
    </source>
</evidence>
<dbReference type="Proteomes" id="UP000194141">
    <property type="component" value="Unassembled WGS sequence"/>
</dbReference>